<proteinExistence type="predicted"/>
<dbReference type="AlphaFoldDB" id="A0A8S1N4T5"/>
<organism evidence="1 2">
    <name type="scientific">Paramecium sonneborni</name>
    <dbReference type="NCBI Taxonomy" id="65129"/>
    <lineage>
        <taxon>Eukaryota</taxon>
        <taxon>Sar</taxon>
        <taxon>Alveolata</taxon>
        <taxon>Ciliophora</taxon>
        <taxon>Intramacronucleata</taxon>
        <taxon>Oligohymenophorea</taxon>
        <taxon>Peniculida</taxon>
        <taxon>Parameciidae</taxon>
        <taxon>Paramecium</taxon>
    </lineage>
</organism>
<dbReference type="Proteomes" id="UP000692954">
    <property type="component" value="Unassembled WGS sequence"/>
</dbReference>
<sequence length="223" mass="26225">MKIKKQKALRSKYKSINSSERALIIHYIEQYKYSTSHVSMITGHNASTIKAIYQIYKKEGRINKKVKRDKILNLSYGLMLFVVDDINGNLTRISIEQHETQKQIVEEEQVNTSKSYEQSIKQVLEQNKHKIVSFLDNVEAIDTFIKEVKIICQQEFPSQQFCNLRLSSCFKINDKKNVDQTIKKNIQNSFYNLSENQENTNSDEKSKSIVIKKLNEQYRQMKM</sequence>
<dbReference type="EMBL" id="CAJJDN010000047">
    <property type="protein sequence ID" value="CAD8084703.1"/>
    <property type="molecule type" value="Genomic_DNA"/>
</dbReference>
<accession>A0A8S1N4T5</accession>
<name>A0A8S1N4T5_9CILI</name>
<evidence type="ECO:0000313" key="2">
    <source>
        <dbReference type="Proteomes" id="UP000692954"/>
    </source>
</evidence>
<reference evidence="1" key="1">
    <citation type="submission" date="2021-01" db="EMBL/GenBank/DDBJ databases">
        <authorList>
            <consortium name="Genoscope - CEA"/>
            <person name="William W."/>
        </authorList>
    </citation>
    <scope>NUCLEOTIDE SEQUENCE</scope>
</reference>
<protein>
    <submittedName>
        <fullName evidence="1">Uncharacterized protein</fullName>
    </submittedName>
</protein>
<dbReference type="OrthoDB" id="304655at2759"/>
<evidence type="ECO:0000313" key="1">
    <source>
        <dbReference type="EMBL" id="CAD8084703.1"/>
    </source>
</evidence>
<comment type="caution">
    <text evidence="1">The sequence shown here is derived from an EMBL/GenBank/DDBJ whole genome shotgun (WGS) entry which is preliminary data.</text>
</comment>
<keyword evidence="2" id="KW-1185">Reference proteome</keyword>
<gene>
    <name evidence="1" type="ORF">PSON_ATCC_30995.1.T0470119</name>
</gene>